<dbReference type="AlphaFoldDB" id="A0AA88DRA4"/>
<dbReference type="InterPro" id="IPR003107">
    <property type="entry name" value="HAT"/>
</dbReference>
<reference evidence="5" key="1">
    <citation type="submission" date="2023-07" db="EMBL/GenBank/DDBJ databases">
        <title>draft genome sequence of fig (Ficus carica).</title>
        <authorList>
            <person name="Takahashi T."/>
            <person name="Nishimura K."/>
        </authorList>
    </citation>
    <scope>NUCLEOTIDE SEQUENCE</scope>
</reference>
<keyword evidence="6" id="KW-1185">Reference proteome</keyword>
<dbReference type="Pfam" id="PF05843">
    <property type="entry name" value="Suf"/>
    <property type="match status" value="1"/>
</dbReference>
<proteinExistence type="predicted"/>
<dbReference type="InterPro" id="IPR045243">
    <property type="entry name" value="Rna14-like"/>
</dbReference>
<dbReference type="InterPro" id="IPR011990">
    <property type="entry name" value="TPR-like_helical_dom_sf"/>
</dbReference>
<comment type="subcellular location">
    <subcellularLocation>
        <location evidence="1">Nucleus</location>
    </subcellularLocation>
</comment>
<evidence type="ECO:0000313" key="6">
    <source>
        <dbReference type="Proteomes" id="UP001187192"/>
    </source>
</evidence>
<accession>A0AA88DRA4</accession>
<dbReference type="GO" id="GO:0005634">
    <property type="term" value="C:nucleus"/>
    <property type="evidence" value="ECO:0007669"/>
    <property type="project" value="UniProtKB-SubCell"/>
</dbReference>
<dbReference type="EMBL" id="BTGU01000094">
    <property type="protein sequence ID" value="GMN60023.1"/>
    <property type="molecule type" value="Genomic_DNA"/>
</dbReference>
<dbReference type="GO" id="GO:0003729">
    <property type="term" value="F:mRNA binding"/>
    <property type="evidence" value="ECO:0007669"/>
    <property type="project" value="TreeGrafter"/>
</dbReference>
<dbReference type="SUPFAM" id="SSF48452">
    <property type="entry name" value="TPR-like"/>
    <property type="match status" value="1"/>
</dbReference>
<keyword evidence="3" id="KW-0539">Nucleus</keyword>
<protein>
    <recommendedName>
        <fullName evidence="4">Suppressor of forked domain-containing protein</fullName>
    </recommendedName>
</protein>
<evidence type="ECO:0000256" key="2">
    <source>
        <dbReference type="ARBA" id="ARBA00022737"/>
    </source>
</evidence>
<sequence>MASAEDSTELESKVLAGNQGLDDKYSVEAAEFRANEALRFPISEAAPIYEHLLTVFPTAAKYWKQYVEAHMAVNNDDATKHIFSRCLLNCLQVPLWRCYIKFIRNVNDKKGVEGQEETRKAFDFMLSYVGADIASGPVWMEYIAFLKQLPASNAQEESLRMIAVRKAYQKAIVTPTHHIEQLWKDYENFENSVSRQLAKGLISEYQPKFNSARAVYRERKKYVDEIDWNMLAIPPTGSYKATIFFSVVGHLLEPNERELGEVLELLGCLDGVRLSVSISDRWLWELEGRGLISSKSFFKFMIDDHFFPTFKFCHLRPTKVEVFNWFLASSKLNTREMLQRRKPCLYLSLK</sequence>
<evidence type="ECO:0000256" key="3">
    <source>
        <dbReference type="ARBA" id="ARBA00023242"/>
    </source>
</evidence>
<dbReference type="SMART" id="SM00386">
    <property type="entry name" value="HAT"/>
    <property type="match status" value="4"/>
</dbReference>
<dbReference type="GO" id="GO:0031124">
    <property type="term" value="P:mRNA 3'-end processing"/>
    <property type="evidence" value="ECO:0007669"/>
    <property type="project" value="InterPro"/>
</dbReference>
<keyword evidence="2" id="KW-0677">Repeat</keyword>
<dbReference type="InterPro" id="IPR008847">
    <property type="entry name" value="Suf"/>
</dbReference>
<evidence type="ECO:0000259" key="4">
    <source>
        <dbReference type="Pfam" id="PF05843"/>
    </source>
</evidence>
<gene>
    <name evidence="5" type="ORF">TIFTF001_029108</name>
</gene>
<dbReference type="Gene3D" id="1.25.40.1040">
    <property type="match status" value="1"/>
</dbReference>
<dbReference type="PANTHER" id="PTHR19980:SF0">
    <property type="entry name" value="CLEAVAGE STIMULATION FACTOR SUBUNIT 3"/>
    <property type="match status" value="1"/>
</dbReference>
<organism evidence="5 6">
    <name type="scientific">Ficus carica</name>
    <name type="common">Common fig</name>
    <dbReference type="NCBI Taxonomy" id="3494"/>
    <lineage>
        <taxon>Eukaryota</taxon>
        <taxon>Viridiplantae</taxon>
        <taxon>Streptophyta</taxon>
        <taxon>Embryophyta</taxon>
        <taxon>Tracheophyta</taxon>
        <taxon>Spermatophyta</taxon>
        <taxon>Magnoliopsida</taxon>
        <taxon>eudicotyledons</taxon>
        <taxon>Gunneridae</taxon>
        <taxon>Pentapetalae</taxon>
        <taxon>rosids</taxon>
        <taxon>fabids</taxon>
        <taxon>Rosales</taxon>
        <taxon>Moraceae</taxon>
        <taxon>Ficeae</taxon>
        <taxon>Ficus</taxon>
    </lineage>
</organism>
<comment type="caution">
    <text evidence="5">The sequence shown here is derived from an EMBL/GenBank/DDBJ whole genome shotgun (WGS) entry which is preliminary data.</text>
</comment>
<name>A0AA88DRA4_FICCA</name>
<evidence type="ECO:0000256" key="1">
    <source>
        <dbReference type="ARBA" id="ARBA00004123"/>
    </source>
</evidence>
<dbReference type="Proteomes" id="UP001187192">
    <property type="component" value="Unassembled WGS sequence"/>
</dbReference>
<feature type="domain" description="Suppressor of forked" evidence="4">
    <location>
        <begin position="41"/>
        <end position="239"/>
    </location>
</feature>
<evidence type="ECO:0000313" key="5">
    <source>
        <dbReference type="EMBL" id="GMN60023.1"/>
    </source>
</evidence>
<dbReference type="PANTHER" id="PTHR19980">
    <property type="entry name" value="RNA CLEAVAGE STIMULATION FACTOR"/>
    <property type="match status" value="1"/>
</dbReference>